<organism evidence="2 3">
    <name type="scientific">Actinocrinis puniceicyclus</name>
    <dbReference type="NCBI Taxonomy" id="977794"/>
    <lineage>
        <taxon>Bacteria</taxon>
        <taxon>Bacillati</taxon>
        <taxon>Actinomycetota</taxon>
        <taxon>Actinomycetes</taxon>
        <taxon>Catenulisporales</taxon>
        <taxon>Actinospicaceae</taxon>
        <taxon>Actinocrinis</taxon>
    </lineage>
</organism>
<dbReference type="Pfam" id="PF08241">
    <property type="entry name" value="Methyltransf_11"/>
    <property type="match status" value="1"/>
</dbReference>
<gene>
    <name evidence="2" type="ORF">KGA66_17820</name>
</gene>
<dbReference type="PANTHER" id="PTHR45036:SF1">
    <property type="entry name" value="METHYLTRANSFERASE LIKE 7A"/>
    <property type="match status" value="1"/>
</dbReference>
<dbReference type="InterPro" id="IPR052356">
    <property type="entry name" value="Thiol_S-MT"/>
</dbReference>
<comment type="caution">
    <text evidence="2">The sequence shown here is derived from an EMBL/GenBank/DDBJ whole genome shotgun (WGS) entry which is preliminary data.</text>
</comment>
<dbReference type="RefSeq" id="WP_211469280.1">
    <property type="nucleotide sequence ID" value="NZ_JAGSXH010000064.1"/>
</dbReference>
<dbReference type="Proteomes" id="UP000677913">
    <property type="component" value="Unassembled WGS sequence"/>
</dbReference>
<keyword evidence="2" id="KW-0808">Transferase</keyword>
<dbReference type="CDD" id="cd02440">
    <property type="entry name" value="AdoMet_MTases"/>
    <property type="match status" value="1"/>
</dbReference>
<sequence length="242" mass="26138">MGEEVMEPQPRRTPGAVRREHPWFAAFYSRVSVSMERGGMAAYRARLLEGLHGEVVELGPGNGLNFRHYPAAVTRLVAVEPEPNMRERARKAVHAEQAVHAAREAQGAQPPGTRIEVIGGVAERLPLADASCDAVVASLMLCSVSQQETVLAEVERVLRPGGEFRFLEHVRSLNRVAALGQRALDATIWPRLGAGCHCARQTGEAVVASGLELRALDRFRFPPTPLAGPSAPHVLGIARKAG</sequence>
<dbReference type="InterPro" id="IPR013216">
    <property type="entry name" value="Methyltransf_11"/>
</dbReference>
<dbReference type="InterPro" id="IPR029063">
    <property type="entry name" value="SAM-dependent_MTases_sf"/>
</dbReference>
<evidence type="ECO:0000259" key="1">
    <source>
        <dbReference type="Pfam" id="PF08241"/>
    </source>
</evidence>
<accession>A0A8J7WRN2</accession>
<keyword evidence="3" id="KW-1185">Reference proteome</keyword>
<dbReference type="AlphaFoldDB" id="A0A8J7WRN2"/>
<dbReference type="Gene3D" id="3.40.50.150">
    <property type="entry name" value="Vaccinia Virus protein VP39"/>
    <property type="match status" value="1"/>
</dbReference>
<evidence type="ECO:0000313" key="2">
    <source>
        <dbReference type="EMBL" id="MBS2964919.1"/>
    </source>
</evidence>
<keyword evidence="2" id="KW-0489">Methyltransferase</keyword>
<dbReference type="GO" id="GO:0032259">
    <property type="term" value="P:methylation"/>
    <property type="evidence" value="ECO:0007669"/>
    <property type="project" value="UniProtKB-KW"/>
</dbReference>
<feature type="domain" description="Methyltransferase type 11" evidence="1">
    <location>
        <begin position="57"/>
        <end position="165"/>
    </location>
</feature>
<dbReference type="PANTHER" id="PTHR45036">
    <property type="entry name" value="METHYLTRANSFERASE LIKE 7B"/>
    <property type="match status" value="1"/>
</dbReference>
<dbReference type="EMBL" id="JAGSXH010000064">
    <property type="protein sequence ID" value="MBS2964919.1"/>
    <property type="molecule type" value="Genomic_DNA"/>
</dbReference>
<dbReference type="GO" id="GO:0008757">
    <property type="term" value="F:S-adenosylmethionine-dependent methyltransferase activity"/>
    <property type="evidence" value="ECO:0007669"/>
    <property type="project" value="InterPro"/>
</dbReference>
<evidence type="ECO:0000313" key="3">
    <source>
        <dbReference type="Proteomes" id="UP000677913"/>
    </source>
</evidence>
<protein>
    <submittedName>
        <fullName evidence="2">Class I SAM-dependent methyltransferase</fullName>
    </submittedName>
</protein>
<dbReference type="SUPFAM" id="SSF53335">
    <property type="entry name" value="S-adenosyl-L-methionine-dependent methyltransferases"/>
    <property type="match status" value="1"/>
</dbReference>
<name>A0A8J7WRN2_9ACTN</name>
<reference evidence="2" key="1">
    <citation type="submission" date="2021-04" db="EMBL/GenBank/DDBJ databases">
        <title>Genome based classification of Actinospica acidithermotolerans sp. nov., an actinobacterium isolated from an Indonesian hot spring.</title>
        <authorList>
            <person name="Kusuma A.B."/>
            <person name="Putra K.E."/>
            <person name="Nafisah S."/>
            <person name="Loh J."/>
            <person name="Nouioui I."/>
            <person name="Goodfellow M."/>
        </authorList>
    </citation>
    <scope>NUCLEOTIDE SEQUENCE</scope>
    <source>
        <strain evidence="2">DSM 45618</strain>
    </source>
</reference>
<proteinExistence type="predicted"/>